<dbReference type="AlphaFoldDB" id="A0A6C0DX64"/>
<dbReference type="Gene3D" id="3.90.550.10">
    <property type="entry name" value="Spore Coat Polysaccharide Biosynthesis Protein SpsA, Chain A"/>
    <property type="match status" value="1"/>
</dbReference>
<proteinExistence type="predicted"/>
<organism evidence="3">
    <name type="scientific">viral metagenome</name>
    <dbReference type="NCBI Taxonomy" id="1070528"/>
    <lineage>
        <taxon>unclassified sequences</taxon>
        <taxon>metagenomes</taxon>
        <taxon>organismal metagenomes</taxon>
    </lineage>
</organism>
<feature type="domain" description="Glycosyltransferase 2-like" evidence="2">
    <location>
        <begin position="20"/>
        <end position="135"/>
    </location>
</feature>
<evidence type="ECO:0000256" key="1">
    <source>
        <dbReference type="SAM" id="Coils"/>
    </source>
</evidence>
<dbReference type="PANTHER" id="PTHR22916:SF3">
    <property type="entry name" value="UDP-GLCNAC:BETAGAL BETA-1,3-N-ACETYLGLUCOSAMINYLTRANSFERASE-LIKE PROTEIN 1"/>
    <property type="match status" value="1"/>
</dbReference>
<evidence type="ECO:0000259" key="2">
    <source>
        <dbReference type="Pfam" id="PF00535"/>
    </source>
</evidence>
<keyword evidence="1" id="KW-0175">Coiled coil</keyword>
<dbReference type="SUPFAM" id="SSF53448">
    <property type="entry name" value="Nucleotide-diphospho-sugar transferases"/>
    <property type="match status" value="1"/>
</dbReference>
<dbReference type="InterPro" id="IPR029044">
    <property type="entry name" value="Nucleotide-diphossugar_trans"/>
</dbReference>
<dbReference type="GO" id="GO:0016758">
    <property type="term" value="F:hexosyltransferase activity"/>
    <property type="evidence" value="ECO:0007669"/>
    <property type="project" value="UniProtKB-ARBA"/>
</dbReference>
<dbReference type="InterPro" id="IPR001173">
    <property type="entry name" value="Glyco_trans_2-like"/>
</dbReference>
<reference evidence="3" key="1">
    <citation type="journal article" date="2020" name="Nature">
        <title>Giant virus diversity and host interactions through global metagenomics.</title>
        <authorList>
            <person name="Schulz F."/>
            <person name="Roux S."/>
            <person name="Paez-Espino D."/>
            <person name="Jungbluth S."/>
            <person name="Walsh D.A."/>
            <person name="Denef V.J."/>
            <person name="McMahon K.D."/>
            <person name="Konstantinidis K.T."/>
            <person name="Eloe-Fadrosh E.A."/>
            <person name="Kyrpides N.C."/>
            <person name="Woyke T."/>
        </authorList>
    </citation>
    <scope>NUCLEOTIDE SEQUENCE</scope>
    <source>
        <strain evidence="3">GVMAG-M-3300023174-92</strain>
    </source>
</reference>
<dbReference type="EMBL" id="MN739692">
    <property type="protein sequence ID" value="QHT21447.1"/>
    <property type="molecule type" value="Genomic_DNA"/>
</dbReference>
<protein>
    <recommendedName>
        <fullName evidence="2">Glycosyltransferase 2-like domain-containing protein</fullName>
    </recommendedName>
</protein>
<name>A0A6C0DX64_9ZZZZ</name>
<accession>A0A6C0DX64</accession>
<dbReference type="Pfam" id="PF00535">
    <property type="entry name" value="Glycos_transf_2"/>
    <property type="match status" value="1"/>
</dbReference>
<feature type="coiled-coil region" evidence="1">
    <location>
        <begin position="318"/>
        <end position="379"/>
    </location>
</feature>
<evidence type="ECO:0000313" key="3">
    <source>
        <dbReference type="EMBL" id="QHT21447.1"/>
    </source>
</evidence>
<dbReference type="PANTHER" id="PTHR22916">
    <property type="entry name" value="GLYCOSYLTRANSFERASE"/>
    <property type="match status" value="1"/>
</dbReference>
<dbReference type="CDD" id="cd00761">
    <property type="entry name" value="Glyco_tranf_GTA_type"/>
    <property type="match status" value="1"/>
</dbReference>
<sequence>MGKVKSHTPKLTKKFYPFVTVCTPTFNRRPFFPVLFQCFLNQTYPKDRMEWVIVDDGTDSIEDLVIKSGIKQIQYFREEKKMTLGQKRNYMHTKAKGAIIVYMDDDDYYPPERVSHAVDTLNENREAMCAGASEIYIYFKHIQQLWQAGPYNPNHATAGTFAFRTELLKHTQYEDHASLAEEKQFLKNYTVPFAQLDPLKTILVFSHEHNTFDKRKLLENPHPQYFRPSIDKTVDSFIRNAKESAIKNFFLKDIDTALLAYEPGLPRMKPDVLQQIKEIAEERKKMSQGECQGQVQFMINEPGKPPRALSNEEIAQHMNGCLEKIRELTEKNKSLERIISNLQEKLAELNQTRVMESKVNELQTQLSELDTKIGKITHETYPSTKSKTIPEVRISI</sequence>